<accession>A0A218WVB2</accession>
<gene>
    <name evidence="2" type="ORF">CDL15_Pgr005500</name>
</gene>
<dbReference type="Proteomes" id="UP000197138">
    <property type="component" value="Unassembled WGS sequence"/>
</dbReference>
<name>A0A218WVB2_PUNGR</name>
<organism evidence="2 3">
    <name type="scientific">Punica granatum</name>
    <name type="common">Pomegranate</name>
    <dbReference type="NCBI Taxonomy" id="22663"/>
    <lineage>
        <taxon>Eukaryota</taxon>
        <taxon>Viridiplantae</taxon>
        <taxon>Streptophyta</taxon>
        <taxon>Embryophyta</taxon>
        <taxon>Tracheophyta</taxon>
        <taxon>Spermatophyta</taxon>
        <taxon>Magnoliopsida</taxon>
        <taxon>eudicotyledons</taxon>
        <taxon>Gunneridae</taxon>
        <taxon>Pentapetalae</taxon>
        <taxon>rosids</taxon>
        <taxon>malvids</taxon>
        <taxon>Myrtales</taxon>
        <taxon>Lythraceae</taxon>
        <taxon>Punica</taxon>
    </lineage>
</organism>
<dbReference type="EMBL" id="MTKT01003181">
    <property type="protein sequence ID" value="OWM76536.1"/>
    <property type="molecule type" value="Genomic_DNA"/>
</dbReference>
<proteinExistence type="predicted"/>
<protein>
    <submittedName>
        <fullName evidence="2">Uncharacterized protein</fullName>
    </submittedName>
</protein>
<dbReference type="AlphaFoldDB" id="A0A218WVB2"/>
<reference evidence="3" key="1">
    <citation type="journal article" date="2017" name="Plant J.">
        <title>The pomegranate (Punica granatum L.) genome and the genomics of punicalagin biosynthesis.</title>
        <authorList>
            <person name="Qin G."/>
            <person name="Xu C."/>
            <person name="Ming R."/>
            <person name="Tang H."/>
            <person name="Guyot R."/>
            <person name="Kramer E.M."/>
            <person name="Hu Y."/>
            <person name="Yi X."/>
            <person name="Qi Y."/>
            <person name="Xu X."/>
            <person name="Gao Z."/>
            <person name="Pan H."/>
            <person name="Jian J."/>
            <person name="Tian Y."/>
            <person name="Yue Z."/>
            <person name="Xu Y."/>
        </authorList>
    </citation>
    <scope>NUCLEOTIDE SEQUENCE [LARGE SCALE GENOMIC DNA]</scope>
    <source>
        <strain evidence="3">cv. Dabenzi</strain>
    </source>
</reference>
<evidence type="ECO:0000313" key="2">
    <source>
        <dbReference type="EMBL" id="OWM76536.1"/>
    </source>
</evidence>
<keyword evidence="1" id="KW-0812">Transmembrane</keyword>
<keyword evidence="1" id="KW-1133">Transmembrane helix</keyword>
<keyword evidence="1" id="KW-0472">Membrane</keyword>
<evidence type="ECO:0000256" key="1">
    <source>
        <dbReference type="SAM" id="Phobius"/>
    </source>
</evidence>
<feature type="transmembrane region" description="Helical" evidence="1">
    <location>
        <begin position="67"/>
        <end position="84"/>
    </location>
</feature>
<sequence>MEKAWVRHICGSFKSPILALSMKTAGLIPGLSLGVTLREVTTYPMHLRQDVTKTQSFSTGIVGRSSILLFWKLVVVLVIGYSLAL</sequence>
<comment type="caution">
    <text evidence="2">The sequence shown here is derived from an EMBL/GenBank/DDBJ whole genome shotgun (WGS) entry which is preliminary data.</text>
</comment>
<evidence type="ECO:0000313" key="3">
    <source>
        <dbReference type="Proteomes" id="UP000197138"/>
    </source>
</evidence>